<dbReference type="EMBL" id="RCZM01000005">
    <property type="protein sequence ID" value="TPG15025.1"/>
    <property type="molecule type" value="Genomic_DNA"/>
</dbReference>
<accession>A0A502CMX0</accession>
<organism evidence="2 3">
    <name type="scientific">Pedococcus bigeumensis</name>
    <dbReference type="NCBI Taxonomy" id="433644"/>
    <lineage>
        <taxon>Bacteria</taxon>
        <taxon>Bacillati</taxon>
        <taxon>Actinomycetota</taxon>
        <taxon>Actinomycetes</taxon>
        <taxon>Micrococcales</taxon>
        <taxon>Intrasporangiaceae</taxon>
        <taxon>Pedococcus</taxon>
    </lineage>
</organism>
<evidence type="ECO:0000313" key="3">
    <source>
        <dbReference type="Proteomes" id="UP000317722"/>
    </source>
</evidence>
<feature type="transmembrane region" description="Helical" evidence="1">
    <location>
        <begin position="161"/>
        <end position="184"/>
    </location>
</feature>
<dbReference type="Proteomes" id="UP000317722">
    <property type="component" value="Unassembled WGS sequence"/>
</dbReference>
<keyword evidence="1" id="KW-0812">Transmembrane</keyword>
<feature type="transmembrane region" description="Helical" evidence="1">
    <location>
        <begin position="39"/>
        <end position="56"/>
    </location>
</feature>
<name>A0A502CMX0_9MICO</name>
<evidence type="ECO:0000313" key="2">
    <source>
        <dbReference type="EMBL" id="TPG15025.1"/>
    </source>
</evidence>
<feature type="transmembrane region" description="Helical" evidence="1">
    <location>
        <begin position="415"/>
        <end position="433"/>
    </location>
</feature>
<feature type="transmembrane region" description="Helical" evidence="1">
    <location>
        <begin position="439"/>
        <end position="457"/>
    </location>
</feature>
<keyword evidence="1" id="KW-1133">Transmembrane helix</keyword>
<dbReference type="RefSeq" id="WP_140742483.1">
    <property type="nucleotide sequence ID" value="NZ_RCZM01000005.1"/>
</dbReference>
<gene>
    <name evidence="2" type="ORF">EAH86_15975</name>
</gene>
<feature type="transmembrane region" description="Helical" evidence="1">
    <location>
        <begin position="372"/>
        <end position="394"/>
    </location>
</feature>
<feature type="transmembrane region" description="Helical" evidence="1">
    <location>
        <begin position="274"/>
        <end position="291"/>
    </location>
</feature>
<dbReference type="OrthoDB" id="4842142at2"/>
<sequence>MSDAPDASGAAVVPTTDRERLVEARRIIRGGLPEEGNGNAVYAAYVAVIASLVYGVPASRAFFEFVDPAWLSRHLTGVQGVLVVGAIIMGLLLLGHRLGSVRGPVVPELPYLDHVAVSALDRAVVLRRPWRLSLIGCLVGGLLTGAVVGTGMVVADVASPLALLPTSMGGLLVGLLFAGAWLWGQVRSWPTGERGPGTVLREARSLRALHHVGMRTQAARAVTIGGAVLAGDLRAARLDVASPTTRLRRRRLRARGPLVVIAERDLLGLRRSPGALIVGAVLSGAGCWALAHATTPGVPSIVAFVGVIACYLGFGAWAEGMRLQGDNAGTPPLIGLAYGQEAVAHLVAPSLVYTVVALVAGGVVTLTSDAGVAALVWPLAMVALVGGAHLMAAFRGLPPVSLFSPGSAVMSVAFWYSRPLLLTIIGGVAATALLTRSGASNAVLVLTLASYAAVMFGRRRVRLLDEGHRT</sequence>
<keyword evidence="1" id="KW-0472">Membrane</keyword>
<reference evidence="2 3" key="1">
    <citation type="journal article" date="2019" name="Environ. Microbiol.">
        <title>Species interactions and distinct microbial communities in high Arctic permafrost affected cryosols are associated with the CH4 and CO2 gas fluxes.</title>
        <authorList>
            <person name="Altshuler I."/>
            <person name="Hamel J."/>
            <person name="Turney S."/>
            <person name="Magnuson E."/>
            <person name="Levesque R."/>
            <person name="Greer C."/>
            <person name="Whyte L.G."/>
        </authorList>
    </citation>
    <scope>NUCLEOTIDE SEQUENCE [LARGE SCALE GENOMIC DNA]</scope>
    <source>
        <strain evidence="2 3">S9.3A</strain>
    </source>
</reference>
<dbReference type="AlphaFoldDB" id="A0A502CMX0"/>
<keyword evidence="3" id="KW-1185">Reference proteome</keyword>
<feature type="transmembrane region" description="Helical" evidence="1">
    <location>
        <begin position="346"/>
        <end position="366"/>
    </location>
</feature>
<evidence type="ECO:0000256" key="1">
    <source>
        <dbReference type="SAM" id="Phobius"/>
    </source>
</evidence>
<feature type="transmembrane region" description="Helical" evidence="1">
    <location>
        <begin position="76"/>
        <end position="94"/>
    </location>
</feature>
<feature type="transmembrane region" description="Helical" evidence="1">
    <location>
        <begin position="132"/>
        <end position="155"/>
    </location>
</feature>
<comment type="caution">
    <text evidence="2">The sequence shown here is derived from an EMBL/GenBank/DDBJ whole genome shotgun (WGS) entry which is preliminary data.</text>
</comment>
<proteinExistence type="predicted"/>
<feature type="transmembrane region" description="Helical" evidence="1">
    <location>
        <begin position="297"/>
        <end position="318"/>
    </location>
</feature>
<protein>
    <submittedName>
        <fullName evidence="2">Uncharacterized protein</fullName>
    </submittedName>
</protein>